<dbReference type="EMBL" id="GBRH01187278">
    <property type="protein sequence ID" value="JAE10618.1"/>
    <property type="molecule type" value="Transcribed_RNA"/>
</dbReference>
<reference evidence="1" key="2">
    <citation type="journal article" date="2015" name="Data Brief">
        <title>Shoot transcriptome of the giant reed, Arundo donax.</title>
        <authorList>
            <person name="Barrero R.A."/>
            <person name="Guerrero F.D."/>
            <person name="Moolhuijzen P."/>
            <person name="Goolsby J.A."/>
            <person name="Tidwell J."/>
            <person name="Bellgard S.E."/>
            <person name="Bellgard M.I."/>
        </authorList>
    </citation>
    <scope>NUCLEOTIDE SEQUENCE</scope>
    <source>
        <tissue evidence="1">Shoot tissue taken approximately 20 cm above the soil surface</tissue>
    </source>
</reference>
<protein>
    <submittedName>
        <fullName evidence="1">Uncharacterized protein</fullName>
    </submittedName>
</protein>
<evidence type="ECO:0000313" key="1">
    <source>
        <dbReference type="EMBL" id="JAE10618.1"/>
    </source>
</evidence>
<reference evidence="1" key="1">
    <citation type="submission" date="2014-09" db="EMBL/GenBank/DDBJ databases">
        <authorList>
            <person name="Magalhaes I.L.F."/>
            <person name="Oliveira U."/>
            <person name="Santos F.R."/>
            <person name="Vidigal T.H.D.A."/>
            <person name="Brescovit A.D."/>
            <person name="Santos A.J."/>
        </authorList>
    </citation>
    <scope>NUCLEOTIDE SEQUENCE</scope>
    <source>
        <tissue evidence="1">Shoot tissue taken approximately 20 cm above the soil surface</tissue>
    </source>
</reference>
<accession>A0A0A9FQP2</accession>
<name>A0A0A9FQP2_ARUDO</name>
<dbReference type="AlphaFoldDB" id="A0A0A9FQP2"/>
<proteinExistence type="predicted"/>
<organism evidence="1">
    <name type="scientific">Arundo donax</name>
    <name type="common">Giant reed</name>
    <name type="synonym">Donax arundinaceus</name>
    <dbReference type="NCBI Taxonomy" id="35708"/>
    <lineage>
        <taxon>Eukaryota</taxon>
        <taxon>Viridiplantae</taxon>
        <taxon>Streptophyta</taxon>
        <taxon>Embryophyta</taxon>
        <taxon>Tracheophyta</taxon>
        <taxon>Spermatophyta</taxon>
        <taxon>Magnoliopsida</taxon>
        <taxon>Liliopsida</taxon>
        <taxon>Poales</taxon>
        <taxon>Poaceae</taxon>
        <taxon>PACMAD clade</taxon>
        <taxon>Arundinoideae</taxon>
        <taxon>Arundineae</taxon>
        <taxon>Arundo</taxon>
    </lineage>
</organism>
<sequence>MGLKMEQHKAQLKQHEE</sequence>